<dbReference type="InterPro" id="IPR036388">
    <property type="entry name" value="WH-like_DNA-bd_sf"/>
</dbReference>
<keyword evidence="5" id="KW-0067">ATP-binding</keyword>
<evidence type="ECO:0000259" key="10">
    <source>
        <dbReference type="Pfam" id="PF23598"/>
    </source>
</evidence>
<dbReference type="Pfam" id="PF18052">
    <property type="entry name" value="Rx_N"/>
    <property type="match status" value="1"/>
</dbReference>
<dbReference type="InterPro" id="IPR003591">
    <property type="entry name" value="Leu-rich_rpt_typical-subtyp"/>
</dbReference>
<dbReference type="InterPro" id="IPR002182">
    <property type="entry name" value="NB-ARC"/>
</dbReference>
<dbReference type="SUPFAM" id="SSF52058">
    <property type="entry name" value="L domain-like"/>
    <property type="match status" value="1"/>
</dbReference>
<dbReference type="InterPro" id="IPR001611">
    <property type="entry name" value="Leu-rich_rpt"/>
</dbReference>
<dbReference type="InterPro" id="IPR042197">
    <property type="entry name" value="Apaf_helical"/>
</dbReference>
<evidence type="ECO:0000256" key="5">
    <source>
        <dbReference type="ARBA" id="ARBA00022840"/>
    </source>
</evidence>
<dbReference type="GeneID" id="110799183"/>
<reference evidence="12" key="2">
    <citation type="submission" date="2025-08" db="UniProtKB">
        <authorList>
            <consortium name="RefSeq"/>
        </authorList>
    </citation>
    <scope>IDENTIFICATION</scope>
    <source>
        <tissue evidence="12">Leaf</tissue>
    </source>
</reference>
<dbReference type="InterPro" id="IPR041118">
    <property type="entry name" value="Rx_N"/>
</dbReference>
<evidence type="ECO:0000256" key="2">
    <source>
        <dbReference type="ARBA" id="ARBA00022737"/>
    </source>
</evidence>
<reference evidence="11" key="1">
    <citation type="journal article" date="2021" name="Nat. Commun.">
        <title>Genomic analyses provide insights into spinach domestication and the genetic basis of agronomic traits.</title>
        <authorList>
            <person name="Cai X."/>
            <person name="Sun X."/>
            <person name="Xu C."/>
            <person name="Sun H."/>
            <person name="Wang X."/>
            <person name="Ge C."/>
            <person name="Zhang Z."/>
            <person name="Wang Q."/>
            <person name="Fei Z."/>
            <person name="Jiao C."/>
            <person name="Wang Q."/>
        </authorList>
    </citation>
    <scope>NUCLEOTIDE SEQUENCE [LARGE SCALE GENOMIC DNA]</scope>
    <source>
        <strain evidence="11">cv. Varoflay</strain>
    </source>
</reference>
<dbReference type="Proteomes" id="UP000813463">
    <property type="component" value="Chromosome 4"/>
</dbReference>
<keyword evidence="2" id="KW-0677">Repeat</keyword>
<dbReference type="InterPro" id="IPR057135">
    <property type="entry name" value="At4g27190-like_LRR"/>
</dbReference>
<dbReference type="Gene3D" id="3.40.50.300">
    <property type="entry name" value="P-loop containing nucleotide triphosphate hydrolases"/>
    <property type="match status" value="1"/>
</dbReference>
<keyword evidence="4" id="KW-0611">Plant defense</keyword>
<evidence type="ECO:0000313" key="12">
    <source>
        <dbReference type="RefSeq" id="XP_056698913.1"/>
    </source>
</evidence>
<keyword evidence="11" id="KW-1185">Reference proteome</keyword>
<evidence type="ECO:0000313" key="11">
    <source>
        <dbReference type="Proteomes" id="UP000813463"/>
    </source>
</evidence>
<accession>A0ABM3RTH1</accession>
<feature type="domain" description="Disease resistance N-terminal" evidence="7">
    <location>
        <begin position="10"/>
        <end position="101"/>
    </location>
</feature>
<evidence type="ECO:0000259" key="7">
    <source>
        <dbReference type="Pfam" id="PF18052"/>
    </source>
</evidence>
<gene>
    <name evidence="12" type="primary">LOC110799183</name>
</gene>
<dbReference type="InterPro" id="IPR055414">
    <property type="entry name" value="LRR_R13L4/SHOC2-like"/>
</dbReference>
<dbReference type="Gene3D" id="1.10.8.430">
    <property type="entry name" value="Helical domain of apoptotic protease-activating factors"/>
    <property type="match status" value="1"/>
</dbReference>
<dbReference type="PANTHER" id="PTHR36766:SF35">
    <property type="entry name" value="DISEASE RESISTANCE PROTEIN RGA3"/>
    <property type="match status" value="1"/>
</dbReference>
<dbReference type="SUPFAM" id="SSF52540">
    <property type="entry name" value="P-loop containing nucleoside triphosphate hydrolases"/>
    <property type="match status" value="1"/>
</dbReference>
<protein>
    <submittedName>
        <fullName evidence="12">Disease resistance protein RGA4 isoform X1</fullName>
    </submittedName>
</protein>
<evidence type="ECO:0000256" key="1">
    <source>
        <dbReference type="ARBA" id="ARBA00022614"/>
    </source>
</evidence>
<dbReference type="Gene3D" id="3.80.10.10">
    <property type="entry name" value="Ribonuclease Inhibitor"/>
    <property type="match status" value="3"/>
</dbReference>
<organism evidence="11 12">
    <name type="scientific">Spinacia oleracea</name>
    <name type="common">Spinach</name>
    <dbReference type="NCBI Taxonomy" id="3562"/>
    <lineage>
        <taxon>Eukaryota</taxon>
        <taxon>Viridiplantae</taxon>
        <taxon>Streptophyta</taxon>
        <taxon>Embryophyta</taxon>
        <taxon>Tracheophyta</taxon>
        <taxon>Spermatophyta</taxon>
        <taxon>Magnoliopsida</taxon>
        <taxon>eudicotyledons</taxon>
        <taxon>Gunneridae</taxon>
        <taxon>Pentapetalae</taxon>
        <taxon>Caryophyllales</taxon>
        <taxon>Chenopodiaceae</taxon>
        <taxon>Chenopodioideae</taxon>
        <taxon>Anserineae</taxon>
        <taxon>Spinacia</taxon>
    </lineage>
</organism>
<dbReference type="Gene3D" id="1.10.10.10">
    <property type="entry name" value="Winged helix-like DNA-binding domain superfamily/Winged helix DNA-binding domain"/>
    <property type="match status" value="1"/>
</dbReference>
<name>A0ABM3RTH1_SPIOL</name>
<keyword evidence="1" id="KW-0433">Leucine-rich repeat</keyword>
<dbReference type="Pfam" id="PF23247">
    <property type="entry name" value="LRR_RPS2"/>
    <property type="match status" value="1"/>
</dbReference>
<evidence type="ECO:0000256" key="3">
    <source>
        <dbReference type="ARBA" id="ARBA00022741"/>
    </source>
</evidence>
<dbReference type="Gene3D" id="1.20.5.4130">
    <property type="match status" value="1"/>
</dbReference>
<evidence type="ECO:0000256" key="4">
    <source>
        <dbReference type="ARBA" id="ARBA00022821"/>
    </source>
</evidence>
<dbReference type="SMART" id="SM00369">
    <property type="entry name" value="LRR_TYP"/>
    <property type="match status" value="2"/>
</dbReference>
<evidence type="ECO:0000259" key="9">
    <source>
        <dbReference type="Pfam" id="PF23559"/>
    </source>
</evidence>
<dbReference type="PROSITE" id="PS51450">
    <property type="entry name" value="LRR"/>
    <property type="match status" value="1"/>
</dbReference>
<feature type="domain" description="Disease resistance R13L4/SHOC-2-like LRR" evidence="10">
    <location>
        <begin position="569"/>
        <end position="860"/>
    </location>
</feature>
<feature type="domain" description="NB-ARC" evidence="6">
    <location>
        <begin position="184"/>
        <end position="357"/>
    </location>
</feature>
<dbReference type="PRINTS" id="PR00364">
    <property type="entry name" value="DISEASERSIST"/>
</dbReference>
<dbReference type="PANTHER" id="PTHR36766">
    <property type="entry name" value="PLANT BROAD-SPECTRUM MILDEW RESISTANCE PROTEIN RPW8"/>
    <property type="match status" value="1"/>
</dbReference>
<dbReference type="Pfam" id="PF23559">
    <property type="entry name" value="WHD_DRP"/>
    <property type="match status" value="1"/>
</dbReference>
<proteinExistence type="predicted"/>
<evidence type="ECO:0000259" key="8">
    <source>
        <dbReference type="Pfam" id="PF23247"/>
    </source>
</evidence>
<keyword evidence="3" id="KW-0547">Nucleotide-binding</keyword>
<sequence length="1187" mass="136514">MDVAGGLSLVQAILQLLSSPIWTETQSVLGVKSQLEKLKDTMSTIHHVLLDAEDLERLHHGRRTNVERGRLKRLKEALYLADDLFDEVTTLAHRKKLMPGNRLTKEVSLFFSSYNQLRSAFTWSREIEKIRELLDDIVKDHHHDSGLRHQHHPVGFEDSRLRYNPRETHSYVCEEEDIIIGRDDDKNIVIDVLLEDTTVEADVSFISIVGIGGLGKTTLAQLVYNDERIEREFPLKMWVCVSDDFNVKVLLGKILAAATNKAGQDCLNMDQLQMKLRQELDGKKYLLVLDDVWNEDCEEWRKLKTLLTGGGRGRGSRILVTTRSNGVADIVGSHHTHELKGLSEIDSWNLFERMILEQGKHQMEAHLVDIGKEIVGKCANVPLAIRVVGSLLRGQGESRWQCLKNTDLEKIKQDGIVPVLKISYYYLPFHLKSCFCYCAIFPKDYKIIKKDLICLWMAQGFIMTSHGKSFEDAGDEYFSDLLQRCFFQDVERAESGEIISCKMHDLIHDVAKEVAGTEIFDATCFNDKTRHTLLDSNSGRNLTNMKRLRTIIILQNNLLGFKLRLFERVLKVRYLRVLDLQYTEMEKLPSMVSELLHLRYLDLSGNLISVLPVSITQLYNLQTLKLRNCWRLKELPRELNKLVNLRHLNMHGCERLTHMPEGMNCMSSLHTLTRFVLGGVSGGSLEDLRDLNNLTGRMVIKVQRGWTYDATQVREGGYLINKQYLRNINIYLCREPYQERYGSDEDSDEWINNSEALMQGLQPHFNLRKFELWFYPGVRFPCWGGSSMNLQSCLPTLVRVQLHKCKRLEHLPLMSQLRHLKALELYELSEVEYMESHNICGDNVGAEDELVFFPSLEKLVLVDLPKLKGWWKFDSESSSNTQQQQQQQQQQEQQQNQLLPELQSYSFPHLSHLIIDNCSSLTTYPVCPKLEKLQFIIGFSDKFSFQFTTPMNNVVRVEIDNINGGYMNSLPAECLQHLSHLDIKGIKNMEELITGEAGEVFRSSRVSSLRSIQIASCSKLKRLPRRGLWEHLTSLKSLQLVNLKELELDDEEEDVNTSNITSNGGYTDKPWSCLAPTLCSLVLETLPKVVKLPKGMHHLTALQSLTIRFCVNLEALPPWIPCLSSLQSLHIWSCRRLESLPEEMRHLTSLQRLDFFGCNNSELKERCRNPTGADWPSIQHIHDINFL</sequence>
<feature type="domain" description="Disease resistance protein At4g27190-like leucine-rich repeats" evidence="8">
    <location>
        <begin position="987"/>
        <end position="1135"/>
    </location>
</feature>
<dbReference type="Pfam" id="PF23598">
    <property type="entry name" value="LRR_14"/>
    <property type="match status" value="1"/>
</dbReference>
<dbReference type="InterPro" id="IPR058922">
    <property type="entry name" value="WHD_DRP"/>
</dbReference>
<dbReference type="InterPro" id="IPR032675">
    <property type="entry name" value="LRR_dom_sf"/>
</dbReference>
<dbReference type="RefSeq" id="XP_056698913.1">
    <property type="nucleotide sequence ID" value="XM_056842935.1"/>
</dbReference>
<feature type="domain" description="Disease resistance protein winged helix" evidence="9">
    <location>
        <begin position="440"/>
        <end position="511"/>
    </location>
</feature>
<dbReference type="InterPro" id="IPR027417">
    <property type="entry name" value="P-loop_NTPase"/>
</dbReference>
<dbReference type="Pfam" id="PF00931">
    <property type="entry name" value="NB-ARC"/>
    <property type="match status" value="1"/>
</dbReference>
<evidence type="ECO:0000259" key="6">
    <source>
        <dbReference type="Pfam" id="PF00931"/>
    </source>
</evidence>